<accession>A0A3B1B919</accession>
<feature type="region of interest" description="Disordered" evidence="1">
    <location>
        <begin position="45"/>
        <end position="70"/>
    </location>
</feature>
<evidence type="ECO:0000313" key="2">
    <source>
        <dbReference type="EMBL" id="VAX01537.1"/>
    </source>
</evidence>
<dbReference type="EMBL" id="UOFR01000084">
    <property type="protein sequence ID" value="VAX01537.1"/>
    <property type="molecule type" value="Genomic_DNA"/>
</dbReference>
<name>A0A3B1B919_9ZZZZ</name>
<reference evidence="2" key="1">
    <citation type="submission" date="2018-06" db="EMBL/GenBank/DDBJ databases">
        <authorList>
            <person name="Zhirakovskaya E."/>
        </authorList>
    </citation>
    <scope>NUCLEOTIDE SEQUENCE</scope>
</reference>
<protein>
    <submittedName>
        <fullName evidence="2">Uncharacterized protein</fullName>
    </submittedName>
</protein>
<proteinExistence type="predicted"/>
<evidence type="ECO:0000256" key="1">
    <source>
        <dbReference type="SAM" id="MobiDB-lite"/>
    </source>
</evidence>
<gene>
    <name evidence="2" type="ORF">MNBD_GAMMA21-2686</name>
</gene>
<dbReference type="AlphaFoldDB" id="A0A3B1B919"/>
<organism evidence="2">
    <name type="scientific">hydrothermal vent metagenome</name>
    <dbReference type="NCBI Taxonomy" id="652676"/>
    <lineage>
        <taxon>unclassified sequences</taxon>
        <taxon>metagenomes</taxon>
        <taxon>ecological metagenomes</taxon>
    </lineage>
</organism>
<sequence length="140" mass="15806">MTDQQQALLNYYQDLSVQDQYSLLRYAEFLSTGVVSNESVAGDFVKDSSTSSQDERPSSRQVVAKPEKIERPEDETVVAALKRMSATYPMLEKNKLLNKASELVAQHIMFGKPAVVVIKDIEAMFAEAYDKFVEDFGRDK</sequence>